<evidence type="ECO:0000313" key="3">
    <source>
        <dbReference type="Proteomes" id="UP000028492"/>
    </source>
</evidence>
<proteinExistence type="predicted"/>
<accession>A0A075UVE4</accession>
<dbReference type="GO" id="GO:0008168">
    <property type="term" value="F:methyltransferase activity"/>
    <property type="evidence" value="ECO:0007669"/>
    <property type="project" value="TreeGrafter"/>
</dbReference>
<evidence type="ECO:0000313" key="2">
    <source>
        <dbReference type="EMBL" id="AIG76361.1"/>
    </source>
</evidence>
<dbReference type="Pfam" id="PF13649">
    <property type="entry name" value="Methyltransf_25"/>
    <property type="match status" value="1"/>
</dbReference>
<evidence type="ECO:0000259" key="1">
    <source>
        <dbReference type="Pfam" id="PF13649"/>
    </source>
</evidence>
<dbReference type="eggNOG" id="COG2230">
    <property type="taxonomic scope" value="Bacteria"/>
</dbReference>
<dbReference type="KEGG" id="aja:AJAP_17465"/>
<sequence>MHLNDTNLRGLVSNTRRAYDECAEVYVRSTRTLDLFPGLDHELDRFFVTLPGSSVLDLGCGGGRDAEYLIGRGATVVAADLSEELLRYTRCRCAVAGAVLCDLMALPLAAGVFDGVWACASVVHLPSETHPHVFSEIHRVLAPGGVTAISLKEGNGEGWARSVRMPSPRWFSLRSPEAVLEELAAVGFVSAQVWPSGRGSWFVVEARKRLSAEPFVGVGSR</sequence>
<dbReference type="InterPro" id="IPR029063">
    <property type="entry name" value="SAM-dependent_MTases_sf"/>
</dbReference>
<protein>
    <recommendedName>
        <fullName evidence="1">Methyltransferase domain-containing protein</fullName>
    </recommendedName>
</protein>
<dbReference type="AlphaFoldDB" id="A0A075UVE4"/>
<gene>
    <name evidence="2" type="ORF">AJAP_17465</name>
</gene>
<dbReference type="PANTHER" id="PTHR43464">
    <property type="entry name" value="METHYLTRANSFERASE"/>
    <property type="match status" value="1"/>
</dbReference>
<name>A0A075UVE4_9PSEU</name>
<dbReference type="SUPFAM" id="SSF53335">
    <property type="entry name" value="S-adenosyl-L-methionine-dependent methyltransferases"/>
    <property type="match status" value="1"/>
</dbReference>
<dbReference type="EMBL" id="CP008953">
    <property type="protein sequence ID" value="AIG76361.1"/>
    <property type="molecule type" value="Genomic_DNA"/>
</dbReference>
<dbReference type="RefSeq" id="WP_051972494.1">
    <property type="nucleotide sequence ID" value="NZ_CP008953.1"/>
</dbReference>
<keyword evidence="3" id="KW-1185">Reference proteome</keyword>
<dbReference type="HOGENOM" id="CLU_060397_1_1_11"/>
<dbReference type="InterPro" id="IPR041698">
    <property type="entry name" value="Methyltransf_25"/>
</dbReference>
<reference evidence="2 3" key="1">
    <citation type="journal article" date="2014" name="J. Biotechnol.">
        <title>Complete genome sequence of the actinobacterium Amycolatopsis japonica MG417-CF17(T) (=DSM 44213T) producing (S,S)-N,N'-ethylenediaminedisuccinic acid.</title>
        <authorList>
            <person name="Stegmann E."/>
            <person name="Albersmeier A."/>
            <person name="Spohn M."/>
            <person name="Gert H."/>
            <person name="Weber T."/>
            <person name="Wohlleben W."/>
            <person name="Kalinowski J."/>
            <person name="Ruckert C."/>
        </authorList>
    </citation>
    <scope>NUCLEOTIDE SEQUENCE [LARGE SCALE GENOMIC DNA]</scope>
    <source>
        <strain evidence="3">MG417-CF17 (DSM 44213)</strain>
    </source>
</reference>
<dbReference type="PANTHER" id="PTHR43464:SF94">
    <property type="entry name" value="MALONYL-[ACYL-CARRIER PROTEIN] O-METHYLTRANSFERASE"/>
    <property type="match status" value="1"/>
</dbReference>
<organism evidence="2 3">
    <name type="scientific">Amycolatopsis japonica</name>
    <dbReference type="NCBI Taxonomy" id="208439"/>
    <lineage>
        <taxon>Bacteria</taxon>
        <taxon>Bacillati</taxon>
        <taxon>Actinomycetota</taxon>
        <taxon>Actinomycetes</taxon>
        <taxon>Pseudonocardiales</taxon>
        <taxon>Pseudonocardiaceae</taxon>
        <taxon>Amycolatopsis</taxon>
        <taxon>Amycolatopsis japonica group</taxon>
    </lineage>
</organism>
<feature type="domain" description="Methyltransferase" evidence="1">
    <location>
        <begin position="55"/>
        <end position="145"/>
    </location>
</feature>
<dbReference type="STRING" id="208439.AJAP_17465"/>
<dbReference type="CDD" id="cd02440">
    <property type="entry name" value="AdoMet_MTases"/>
    <property type="match status" value="1"/>
</dbReference>
<dbReference type="Gene3D" id="3.40.50.150">
    <property type="entry name" value="Vaccinia Virus protein VP39"/>
    <property type="match status" value="1"/>
</dbReference>
<dbReference type="Proteomes" id="UP000028492">
    <property type="component" value="Chromosome"/>
</dbReference>